<dbReference type="Proteomes" id="UP001187531">
    <property type="component" value="Unassembled WGS sequence"/>
</dbReference>
<evidence type="ECO:0000313" key="2">
    <source>
        <dbReference type="Proteomes" id="UP001187531"/>
    </source>
</evidence>
<dbReference type="AlphaFoldDB" id="A0AA88L292"/>
<reference evidence="1" key="1">
    <citation type="submission" date="2023-07" db="EMBL/GenBank/DDBJ databases">
        <title>Chromosome-level genome assembly of Artemia franciscana.</title>
        <authorList>
            <person name="Jo E."/>
        </authorList>
    </citation>
    <scope>NUCLEOTIDE SEQUENCE</scope>
    <source>
        <tissue evidence="1">Whole body</tissue>
    </source>
</reference>
<organism evidence="1 2">
    <name type="scientific">Artemia franciscana</name>
    <name type="common">Brine shrimp</name>
    <name type="synonym">Artemia sanfranciscana</name>
    <dbReference type="NCBI Taxonomy" id="6661"/>
    <lineage>
        <taxon>Eukaryota</taxon>
        <taxon>Metazoa</taxon>
        <taxon>Ecdysozoa</taxon>
        <taxon>Arthropoda</taxon>
        <taxon>Crustacea</taxon>
        <taxon>Branchiopoda</taxon>
        <taxon>Anostraca</taxon>
        <taxon>Artemiidae</taxon>
        <taxon>Artemia</taxon>
    </lineage>
</organism>
<evidence type="ECO:0000313" key="1">
    <source>
        <dbReference type="EMBL" id="KAK2705105.1"/>
    </source>
</evidence>
<protein>
    <submittedName>
        <fullName evidence="1">Uncharacterized protein</fullName>
    </submittedName>
</protein>
<proteinExistence type="predicted"/>
<gene>
    <name evidence="1" type="ORF">QYM36_017219</name>
</gene>
<name>A0AA88L292_ARTSF</name>
<keyword evidence="2" id="KW-1185">Reference proteome</keyword>
<sequence>MQEFELGLPPGSRAEVQSSCLSKAHLRIPQLRSLKLQEFGHITQPYSLFHISYPLTLLTSNKLDLQPKKPLRNLQQQKKTKWETLRLAHLLKKKIATLVVNRGENVIASSPIIGFNGTLAKEVQFNMDNKATPGCSWMTTDMNNSSCAFIVSPEN</sequence>
<accession>A0AA88L292</accession>
<dbReference type="EMBL" id="JAVRJZ010000021">
    <property type="protein sequence ID" value="KAK2705105.1"/>
    <property type="molecule type" value="Genomic_DNA"/>
</dbReference>
<comment type="caution">
    <text evidence="1">The sequence shown here is derived from an EMBL/GenBank/DDBJ whole genome shotgun (WGS) entry which is preliminary data.</text>
</comment>